<dbReference type="PROSITE" id="PS50931">
    <property type="entry name" value="HTH_LYSR"/>
    <property type="match status" value="1"/>
</dbReference>
<keyword evidence="3" id="KW-0238">DNA-binding</keyword>
<dbReference type="Gene3D" id="1.10.10.10">
    <property type="entry name" value="Winged helix-like DNA-binding domain superfamily/Winged helix DNA-binding domain"/>
    <property type="match status" value="1"/>
</dbReference>
<comment type="caution">
    <text evidence="6">The sequence shown here is derived from an EMBL/GenBank/DDBJ whole genome shotgun (WGS) entry which is preliminary data.</text>
</comment>
<dbReference type="GO" id="GO:0005829">
    <property type="term" value="C:cytosol"/>
    <property type="evidence" value="ECO:0007669"/>
    <property type="project" value="TreeGrafter"/>
</dbReference>
<dbReference type="CDD" id="cd08438">
    <property type="entry name" value="PBP2_CidR"/>
    <property type="match status" value="1"/>
</dbReference>
<dbReference type="Pfam" id="PF03466">
    <property type="entry name" value="LysR_substrate"/>
    <property type="match status" value="1"/>
</dbReference>
<evidence type="ECO:0000259" key="5">
    <source>
        <dbReference type="PROSITE" id="PS50931"/>
    </source>
</evidence>
<dbReference type="RefSeq" id="WP_036781133.1">
    <property type="nucleotide sequence ID" value="NZ_AVBG01000003.1"/>
</dbReference>
<keyword evidence="4" id="KW-0804">Transcription</keyword>
<feature type="domain" description="HTH lysR-type" evidence="5">
    <location>
        <begin position="1"/>
        <end position="58"/>
    </location>
</feature>
<dbReference type="Pfam" id="PF00126">
    <property type="entry name" value="HTH_1"/>
    <property type="match status" value="1"/>
</dbReference>
<dbReference type="InterPro" id="IPR036390">
    <property type="entry name" value="WH_DNA-bd_sf"/>
</dbReference>
<dbReference type="OrthoDB" id="9803735at2"/>
<evidence type="ECO:0000256" key="4">
    <source>
        <dbReference type="ARBA" id="ARBA00023163"/>
    </source>
</evidence>
<dbReference type="InterPro" id="IPR005119">
    <property type="entry name" value="LysR_subst-bd"/>
</dbReference>
<evidence type="ECO:0000313" key="7">
    <source>
        <dbReference type="Proteomes" id="UP000030153"/>
    </source>
</evidence>
<dbReference type="PRINTS" id="PR00039">
    <property type="entry name" value="HTHLYSR"/>
</dbReference>
<proteinExistence type="inferred from homology"/>
<dbReference type="GO" id="GO:0003700">
    <property type="term" value="F:DNA-binding transcription factor activity"/>
    <property type="evidence" value="ECO:0007669"/>
    <property type="project" value="InterPro"/>
</dbReference>
<keyword evidence="7" id="KW-1185">Reference proteome</keyword>
<dbReference type="InterPro" id="IPR036388">
    <property type="entry name" value="WH-like_DNA-bd_sf"/>
</dbReference>
<organism evidence="6 7">
    <name type="scientific">Pontibacillus chungwhensis BH030062</name>
    <dbReference type="NCBI Taxonomy" id="1385513"/>
    <lineage>
        <taxon>Bacteria</taxon>
        <taxon>Bacillati</taxon>
        <taxon>Bacillota</taxon>
        <taxon>Bacilli</taxon>
        <taxon>Bacillales</taxon>
        <taxon>Bacillaceae</taxon>
        <taxon>Pontibacillus</taxon>
    </lineage>
</organism>
<dbReference type="STRING" id="1385513.N780_00765"/>
<dbReference type="Gene3D" id="3.40.190.290">
    <property type="match status" value="1"/>
</dbReference>
<dbReference type="Proteomes" id="UP000030153">
    <property type="component" value="Unassembled WGS sequence"/>
</dbReference>
<dbReference type="FunFam" id="1.10.10.10:FF:000001">
    <property type="entry name" value="LysR family transcriptional regulator"/>
    <property type="match status" value="1"/>
</dbReference>
<evidence type="ECO:0000256" key="1">
    <source>
        <dbReference type="ARBA" id="ARBA00009437"/>
    </source>
</evidence>
<accession>A0A0A2UV02</accession>
<protein>
    <submittedName>
        <fullName evidence="6">LysR family transcriptional regulator</fullName>
    </submittedName>
</protein>
<dbReference type="SUPFAM" id="SSF53850">
    <property type="entry name" value="Periplasmic binding protein-like II"/>
    <property type="match status" value="1"/>
</dbReference>
<evidence type="ECO:0000256" key="3">
    <source>
        <dbReference type="ARBA" id="ARBA00023125"/>
    </source>
</evidence>
<name>A0A0A2UV02_9BACI</name>
<dbReference type="PANTHER" id="PTHR30419">
    <property type="entry name" value="HTH-TYPE TRANSCRIPTIONAL REGULATOR YBHD"/>
    <property type="match status" value="1"/>
</dbReference>
<dbReference type="AlphaFoldDB" id="A0A0A2UV02"/>
<evidence type="ECO:0000313" key="6">
    <source>
        <dbReference type="EMBL" id="KGP92142.1"/>
    </source>
</evidence>
<dbReference type="SUPFAM" id="SSF46785">
    <property type="entry name" value="Winged helix' DNA-binding domain"/>
    <property type="match status" value="1"/>
</dbReference>
<keyword evidence="2" id="KW-0805">Transcription regulation</keyword>
<dbReference type="InterPro" id="IPR050950">
    <property type="entry name" value="HTH-type_LysR_regulators"/>
</dbReference>
<evidence type="ECO:0000256" key="2">
    <source>
        <dbReference type="ARBA" id="ARBA00023015"/>
    </source>
</evidence>
<sequence length="293" mass="33325">MDSRHLRYFVEVARVKSFTKASHSLKLSQPALSKMIRNLEEELDVTLIDRSKKQITLTDSGELVYTQAQRVLGMMDDLTSSLYDMVHLKKGTIELGLPPLIGTLFFPELIAGFRQKFPGISIKITEYGAKKIEKILEEGHVDVAVAVAPIDETVFKAYPFNEETMDVVLPTNHKLAHKDSVDLAELAHEKFILFQEDFAMHDIIQTYCQSVGFTPEIELESSQWDFIVEMVKAHIGIAIMPKSICEKINSTEVKNIPVVNPCVPWTLSIIVKQDRYLPYAAREFIQFIHESKL</sequence>
<dbReference type="eggNOG" id="COG0583">
    <property type="taxonomic scope" value="Bacteria"/>
</dbReference>
<dbReference type="InterPro" id="IPR000847">
    <property type="entry name" value="LysR_HTH_N"/>
</dbReference>
<dbReference type="GO" id="GO:0003677">
    <property type="term" value="F:DNA binding"/>
    <property type="evidence" value="ECO:0007669"/>
    <property type="project" value="UniProtKB-KW"/>
</dbReference>
<dbReference type="PANTHER" id="PTHR30419:SF8">
    <property type="entry name" value="NITROGEN ASSIMILATION TRANSCRIPTIONAL ACTIVATOR-RELATED"/>
    <property type="match status" value="1"/>
</dbReference>
<dbReference type="EMBL" id="AVBG01000003">
    <property type="protein sequence ID" value="KGP92142.1"/>
    <property type="molecule type" value="Genomic_DNA"/>
</dbReference>
<gene>
    <name evidence="6" type="ORF">N780_00765</name>
</gene>
<comment type="similarity">
    <text evidence="1">Belongs to the LysR transcriptional regulatory family.</text>
</comment>
<reference evidence="6 7" key="1">
    <citation type="submission" date="2013-08" db="EMBL/GenBank/DDBJ databases">
        <title>Genome of Pontibacillus chungwhensis.</title>
        <authorList>
            <person name="Wang Q."/>
            <person name="Wang G."/>
        </authorList>
    </citation>
    <scope>NUCLEOTIDE SEQUENCE [LARGE SCALE GENOMIC DNA]</scope>
    <source>
        <strain evidence="6 7">BH030062</strain>
    </source>
</reference>